<organism evidence="1 2">
    <name type="scientific">Galerina marginata (strain CBS 339.88)</name>
    <dbReference type="NCBI Taxonomy" id="685588"/>
    <lineage>
        <taxon>Eukaryota</taxon>
        <taxon>Fungi</taxon>
        <taxon>Dikarya</taxon>
        <taxon>Basidiomycota</taxon>
        <taxon>Agaricomycotina</taxon>
        <taxon>Agaricomycetes</taxon>
        <taxon>Agaricomycetidae</taxon>
        <taxon>Agaricales</taxon>
        <taxon>Agaricineae</taxon>
        <taxon>Strophariaceae</taxon>
        <taxon>Galerina</taxon>
    </lineage>
</organism>
<gene>
    <name evidence="1" type="ORF">GALMADRAFT_214393</name>
</gene>
<reference evidence="2" key="1">
    <citation type="journal article" date="2014" name="Proc. Natl. Acad. Sci. U.S.A.">
        <title>Extensive sampling of basidiomycete genomes demonstrates inadequacy of the white-rot/brown-rot paradigm for wood decay fungi.</title>
        <authorList>
            <person name="Riley R."/>
            <person name="Salamov A.A."/>
            <person name="Brown D.W."/>
            <person name="Nagy L.G."/>
            <person name="Floudas D."/>
            <person name="Held B.W."/>
            <person name="Levasseur A."/>
            <person name="Lombard V."/>
            <person name="Morin E."/>
            <person name="Otillar R."/>
            <person name="Lindquist E.A."/>
            <person name="Sun H."/>
            <person name="LaButti K.M."/>
            <person name="Schmutz J."/>
            <person name="Jabbour D."/>
            <person name="Luo H."/>
            <person name="Baker S.E."/>
            <person name="Pisabarro A.G."/>
            <person name="Walton J.D."/>
            <person name="Blanchette R.A."/>
            <person name="Henrissat B."/>
            <person name="Martin F."/>
            <person name="Cullen D."/>
            <person name="Hibbett D.S."/>
            <person name="Grigoriev I.V."/>
        </authorList>
    </citation>
    <scope>NUCLEOTIDE SEQUENCE [LARGE SCALE GENOMIC DNA]</scope>
    <source>
        <strain evidence="2">CBS 339.88</strain>
    </source>
</reference>
<evidence type="ECO:0000313" key="2">
    <source>
        <dbReference type="Proteomes" id="UP000027222"/>
    </source>
</evidence>
<evidence type="ECO:0000313" key="1">
    <source>
        <dbReference type="EMBL" id="KDR70643.1"/>
    </source>
</evidence>
<dbReference type="AlphaFoldDB" id="A0A067SV46"/>
<dbReference type="EMBL" id="KL142396">
    <property type="protein sequence ID" value="KDR70643.1"/>
    <property type="molecule type" value="Genomic_DNA"/>
</dbReference>
<proteinExistence type="predicted"/>
<sequence length="448" mass="50329">MSSSALSSPSPPPEEFSYFDATPFSAIDRRFACYPINIRNNPHWLQHYHHYLALMRRAHDEYVRVAVANQSAVSVLGIPMDALRKLTRRMLQVPDAYIVYGSEFAELYQRITSRWVIAQSFNPGAASSSTGRRLLRSMMRPDLPLLPRYSSEIYEAWSLTNTLLTDRLSAIVLDSDWESVMILRIHSRRREYAAIENSMYAVYSAAALQASGTREMAPSVWVDSGSAPCYMSLHFSFAVILDNDKEFFLLAAIIDHTRDDLIYDDATQAMLDIANARRAAFCELAAAAVPLGPRFLPPIDALVDWTEAFLQFPVELIEFGTPIALHYLGIASQWVSLIKARERPGVAEIALQSHVSRAAGGMLEMLVEPTIPTLKVRDETLQEVWMTGNLSYNSAFHLAGSLADEQAEMNYVRSLGWAINEQALRFPVQYHPALQPLMMAMAQENPSD</sequence>
<protein>
    <submittedName>
        <fullName evidence="1">Uncharacterized protein</fullName>
    </submittedName>
</protein>
<accession>A0A067SV46</accession>
<dbReference type="Proteomes" id="UP000027222">
    <property type="component" value="Unassembled WGS sequence"/>
</dbReference>
<keyword evidence="2" id="KW-1185">Reference proteome</keyword>
<name>A0A067SV46_GALM3</name>
<dbReference type="HOGENOM" id="CLU_611174_0_0_1"/>